<dbReference type="PANTHER" id="PTHR23517">
    <property type="entry name" value="RESISTANCE PROTEIN MDTM, PUTATIVE-RELATED-RELATED"/>
    <property type="match status" value="1"/>
</dbReference>
<comment type="subcellular location">
    <subcellularLocation>
        <location evidence="1">Cell membrane</location>
        <topology evidence="1">Multi-pass membrane protein</topology>
    </subcellularLocation>
</comment>
<reference evidence="9 10" key="1">
    <citation type="journal article" date="2019" name="Int. J. Syst. Evol. Microbiol.">
        <title>The Global Catalogue of Microorganisms (GCM) 10K type strain sequencing project: providing services to taxonomists for standard genome sequencing and annotation.</title>
        <authorList>
            <consortium name="The Broad Institute Genomics Platform"/>
            <consortium name="The Broad Institute Genome Sequencing Center for Infectious Disease"/>
            <person name="Wu L."/>
            <person name="Ma J."/>
        </authorList>
    </citation>
    <scope>NUCLEOTIDE SEQUENCE [LARGE SCALE GENOMIC DNA]</scope>
    <source>
        <strain evidence="9 10">JCM 11896</strain>
    </source>
</reference>
<feature type="transmembrane region" description="Helical" evidence="7">
    <location>
        <begin position="317"/>
        <end position="341"/>
    </location>
</feature>
<feature type="transmembrane region" description="Helical" evidence="7">
    <location>
        <begin position="149"/>
        <end position="174"/>
    </location>
</feature>
<dbReference type="EMBL" id="BAAAJK010000001">
    <property type="protein sequence ID" value="GAA1379042.1"/>
    <property type="molecule type" value="Genomic_DNA"/>
</dbReference>
<feature type="domain" description="Major facilitator superfamily (MFS) profile" evidence="8">
    <location>
        <begin position="19"/>
        <end position="408"/>
    </location>
</feature>
<dbReference type="InterPro" id="IPR011701">
    <property type="entry name" value="MFS"/>
</dbReference>
<evidence type="ECO:0000259" key="8">
    <source>
        <dbReference type="PROSITE" id="PS50850"/>
    </source>
</evidence>
<feature type="transmembrane region" description="Helical" evidence="7">
    <location>
        <begin position="90"/>
        <end position="109"/>
    </location>
</feature>
<evidence type="ECO:0000256" key="3">
    <source>
        <dbReference type="ARBA" id="ARBA00022475"/>
    </source>
</evidence>
<evidence type="ECO:0000313" key="9">
    <source>
        <dbReference type="EMBL" id="GAA1379042.1"/>
    </source>
</evidence>
<feature type="transmembrane region" description="Helical" evidence="7">
    <location>
        <begin position="294"/>
        <end position="311"/>
    </location>
</feature>
<name>A0ABN1XF24_9PSEU</name>
<feature type="transmembrane region" description="Helical" evidence="7">
    <location>
        <begin position="383"/>
        <end position="404"/>
    </location>
</feature>
<evidence type="ECO:0000256" key="5">
    <source>
        <dbReference type="ARBA" id="ARBA00022989"/>
    </source>
</evidence>
<dbReference type="Proteomes" id="UP001501414">
    <property type="component" value="Unassembled WGS sequence"/>
</dbReference>
<dbReference type="PANTHER" id="PTHR23517:SF13">
    <property type="entry name" value="MAJOR FACILITATOR SUPERFAMILY MFS_1"/>
    <property type="match status" value="1"/>
</dbReference>
<feature type="transmembrane region" description="Helical" evidence="7">
    <location>
        <begin position="21"/>
        <end position="38"/>
    </location>
</feature>
<keyword evidence="10" id="KW-1185">Reference proteome</keyword>
<protein>
    <submittedName>
        <fullName evidence="9">MFS transporter</fullName>
    </submittedName>
</protein>
<evidence type="ECO:0000256" key="6">
    <source>
        <dbReference type="ARBA" id="ARBA00023136"/>
    </source>
</evidence>
<feature type="transmembrane region" description="Helical" evidence="7">
    <location>
        <begin position="262"/>
        <end position="282"/>
    </location>
</feature>
<dbReference type="PROSITE" id="PS50850">
    <property type="entry name" value="MFS"/>
    <property type="match status" value="1"/>
</dbReference>
<dbReference type="InterPro" id="IPR050171">
    <property type="entry name" value="MFS_Transporters"/>
</dbReference>
<evidence type="ECO:0000256" key="7">
    <source>
        <dbReference type="SAM" id="Phobius"/>
    </source>
</evidence>
<evidence type="ECO:0000256" key="2">
    <source>
        <dbReference type="ARBA" id="ARBA00022448"/>
    </source>
</evidence>
<evidence type="ECO:0000256" key="4">
    <source>
        <dbReference type="ARBA" id="ARBA00022692"/>
    </source>
</evidence>
<dbReference type="SUPFAM" id="SSF103473">
    <property type="entry name" value="MFS general substrate transporter"/>
    <property type="match status" value="1"/>
</dbReference>
<keyword evidence="6 7" id="KW-0472">Membrane</keyword>
<dbReference type="RefSeq" id="WP_344017497.1">
    <property type="nucleotide sequence ID" value="NZ_BAAAJK010000001.1"/>
</dbReference>
<keyword evidence="5 7" id="KW-1133">Transmembrane helix</keyword>
<feature type="transmembrane region" description="Helical" evidence="7">
    <location>
        <begin position="180"/>
        <end position="200"/>
    </location>
</feature>
<feature type="transmembrane region" description="Helical" evidence="7">
    <location>
        <begin position="221"/>
        <end position="247"/>
    </location>
</feature>
<keyword evidence="3" id="KW-1003">Cell membrane</keyword>
<sequence>MTAASCNPRPRKVPIIVRPRPSAAFAGLATTFAVVMIGTTMPTPMYALYQRELGFSPVVQTVIFGVYALGVLVALVVTGSWSDQLGRRPVLLGGIGLALLSSLVFLLAGPVPVLLAGRVLSGFSAGVFAGAATAAVIEAAPPGWRDRGPAVATVANIGGLGLGAALAGLAVQYLPAPLHLAFAVHAVAVALCGLLVLAAPETVRDRPAHPVLRPRALTVPAPVRAVFAISATAGIAGFATIGLFTALSPRIVAEIIGNRDHAVAGLMPLLMLGSSVVAQVVVRARATERTLDAGCVLLVLGAGLVALSVAQGSMAELVAGALVAGAGQGMTFATGLAAVNARVDPRQRAGVTSAYFVVLYVAISAPIIGLGAASQVWDLRTAGIGFCAGVAVLAAAALAALQLLRRRDRG</sequence>
<feature type="transmembrane region" description="Helical" evidence="7">
    <location>
        <begin position="58"/>
        <end position="78"/>
    </location>
</feature>
<feature type="transmembrane region" description="Helical" evidence="7">
    <location>
        <begin position="115"/>
        <end position="137"/>
    </location>
</feature>
<feature type="transmembrane region" description="Helical" evidence="7">
    <location>
        <begin position="353"/>
        <end position="377"/>
    </location>
</feature>
<proteinExistence type="predicted"/>
<organism evidence="9 10">
    <name type="scientific">Pseudonocardia kongjuensis</name>
    <dbReference type="NCBI Taxonomy" id="102227"/>
    <lineage>
        <taxon>Bacteria</taxon>
        <taxon>Bacillati</taxon>
        <taxon>Actinomycetota</taxon>
        <taxon>Actinomycetes</taxon>
        <taxon>Pseudonocardiales</taxon>
        <taxon>Pseudonocardiaceae</taxon>
        <taxon>Pseudonocardia</taxon>
    </lineage>
</organism>
<evidence type="ECO:0000256" key="1">
    <source>
        <dbReference type="ARBA" id="ARBA00004651"/>
    </source>
</evidence>
<keyword evidence="2" id="KW-0813">Transport</keyword>
<dbReference type="Gene3D" id="1.20.1250.20">
    <property type="entry name" value="MFS general substrate transporter like domains"/>
    <property type="match status" value="1"/>
</dbReference>
<dbReference type="InterPro" id="IPR036259">
    <property type="entry name" value="MFS_trans_sf"/>
</dbReference>
<dbReference type="InterPro" id="IPR020846">
    <property type="entry name" value="MFS_dom"/>
</dbReference>
<gene>
    <name evidence="9" type="ORF">GCM10009613_01100</name>
</gene>
<dbReference type="Pfam" id="PF07690">
    <property type="entry name" value="MFS_1"/>
    <property type="match status" value="1"/>
</dbReference>
<evidence type="ECO:0000313" key="10">
    <source>
        <dbReference type="Proteomes" id="UP001501414"/>
    </source>
</evidence>
<keyword evidence="4 7" id="KW-0812">Transmembrane</keyword>
<accession>A0ABN1XF24</accession>
<comment type="caution">
    <text evidence="9">The sequence shown here is derived from an EMBL/GenBank/DDBJ whole genome shotgun (WGS) entry which is preliminary data.</text>
</comment>